<comment type="caution">
    <text evidence="2">The sequence shown here is derived from an EMBL/GenBank/DDBJ whole genome shotgun (WGS) entry which is preliminary data.</text>
</comment>
<reference evidence="2 3" key="1">
    <citation type="submission" date="2024-09" db="EMBL/GenBank/DDBJ databases">
        <authorList>
            <person name="Sun Q."/>
            <person name="Mori K."/>
        </authorList>
    </citation>
    <scope>NUCLEOTIDE SEQUENCE [LARGE SCALE GENOMIC DNA]</scope>
    <source>
        <strain evidence="2 3">CCM 3426</strain>
    </source>
</reference>
<dbReference type="CDD" id="cd02142">
    <property type="entry name" value="McbC_SagB-like_oxidoreductase"/>
    <property type="match status" value="1"/>
</dbReference>
<dbReference type="Pfam" id="PF00881">
    <property type="entry name" value="Nitroreductase"/>
    <property type="match status" value="1"/>
</dbReference>
<dbReference type="RefSeq" id="WP_189646395.1">
    <property type="nucleotide sequence ID" value="NZ_BMRC01000002.1"/>
</dbReference>
<dbReference type="InterPro" id="IPR020051">
    <property type="entry name" value="SagB-type_dehydrogenase"/>
</dbReference>
<accession>A0ABV5IFJ4</accession>
<dbReference type="InterPro" id="IPR000415">
    <property type="entry name" value="Nitroreductase-like"/>
</dbReference>
<keyword evidence="3" id="KW-1185">Reference proteome</keyword>
<dbReference type="InterPro" id="IPR052544">
    <property type="entry name" value="Bacteriocin_Proc_Enz"/>
</dbReference>
<feature type="domain" description="Nitroreductase" evidence="1">
    <location>
        <begin position="257"/>
        <end position="438"/>
    </location>
</feature>
<gene>
    <name evidence="2" type="ORF">ACFFV7_19060</name>
</gene>
<protein>
    <submittedName>
        <fullName evidence="2">SagB family peptide dehydrogenase</fullName>
    </submittedName>
</protein>
<dbReference type="Gene3D" id="3.40.109.10">
    <property type="entry name" value="NADH Oxidase"/>
    <property type="match status" value="1"/>
</dbReference>
<dbReference type="Proteomes" id="UP001589647">
    <property type="component" value="Unassembled WGS sequence"/>
</dbReference>
<dbReference type="EMBL" id="JBHMEI010000013">
    <property type="protein sequence ID" value="MFB9203308.1"/>
    <property type="molecule type" value="Genomic_DNA"/>
</dbReference>
<dbReference type="PANTHER" id="PTHR43745:SF2">
    <property type="entry name" value="NITROREDUCTASE MJ1384-RELATED"/>
    <property type="match status" value="1"/>
</dbReference>
<dbReference type="InterPro" id="IPR029479">
    <property type="entry name" value="Nitroreductase"/>
</dbReference>
<dbReference type="SUPFAM" id="SSF55469">
    <property type="entry name" value="FMN-dependent nitroreductase-like"/>
    <property type="match status" value="1"/>
</dbReference>
<sequence length="446" mass="47141">MDETKLRLRRDAELNETDGEVRISAPAGSLGLRGLDAGTAAALRVLAAGDAGETALAATVGEAGLLRWNLLVRRLSAAGLLEYAAGGARLRPVGAGRVEPAPAPAAGTPVRMSRFAVVTAGDGVLTVRSPRSPAVVELSPAACGLLGALATWTTPEDLAAHAPAQALRFLAAAGVLATGPEDGDLSSAQWHPRDLWLHAHSRGPRYTGRYGGTYAFSSRFGPMPADPPPFAGERIELPRPDLELLAKTDPSLTDTLERRRSLREHDQDAPITLAQLGELLYRSMRRRAVFTSPDGQELADRPYPSGGSVHELEVYPLIVSCRGVEPGLWHYDTAGHALELVSPPSPAVRALVERAKSAAQLTRDPQVVLTVTARFGRVMWKYETIGYSLVLKHVGVLYQTLYLAGTAMDLAVCALGGGDAADFALASGLDYLTEGSVGELIVGSRG</sequence>
<name>A0ABV5IFJ4_9ACTN</name>
<proteinExistence type="predicted"/>
<organism evidence="2 3">
    <name type="scientific">Nonomuraea spiralis</name>
    <dbReference type="NCBI Taxonomy" id="46182"/>
    <lineage>
        <taxon>Bacteria</taxon>
        <taxon>Bacillati</taxon>
        <taxon>Actinomycetota</taxon>
        <taxon>Actinomycetes</taxon>
        <taxon>Streptosporangiales</taxon>
        <taxon>Streptosporangiaceae</taxon>
        <taxon>Nonomuraea</taxon>
    </lineage>
</organism>
<dbReference type="NCBIfam" id="TIGR03605">
    <property type="entry name" value="antibiot_sagB"/>
    <property type="match status" value="1"/>
</dbReference>
<evidence type="ECO:0000313" key="3">
    <source>
        <dbReference type="Proteomes" id="UP001589647"/>
    </source>
</evidence>
<dbReference type="PANTHER" id="PTHR43745">
    <property type="entry name" value="NITROREDUCTASE MJ1384-RELATED"/>
    <property type="match status" value="1"/>
</dbReference>
<evidence type="ECO:0000259" key="1">
    <source>
        <dbReference type="Pfam" id="PF00881"/>
    </source>
</evidence>
<evidence type="ECO:0000313" key="2">
    <source>
        <dbReference type="EMBL" id="MFB9203308.1"/>
    </source>
</evidence>